<dbReference type="AlphaFoldDB" id="A0A1H0RLR6"/>
<dbReference type="InterPro" id="IPR015020">
    <property type="entry name" value="Rv2525c-like_Glyco_Hydro-like"/>
</dbReference>
<protein>
    <recommendedName>
        <fullName evidence="1">Rv2525c-like glycoside hydrolase-like domain-containing protein</fullName>
    </recommendedName>
</protein>
<gene>
    <name evidence="2" type="ORF">SAMN05216565_102280</name>
</gene>
<sequence length="216" mass="24631">MPRYLWGVDSVATVTEEFYSCVKSNYGTPKYWGRYLTEVPNVSEGLTRKEITFIHNKGMKVLPIYNVLTEAIGYANGQLSARNAVYNARRLGIPDHIALFADIEGFLNVDEAWIRGWVESLYPTGYRPGIYHDPVEGDFARSYCEAVSKNKQIAIQSILWCTDPHLGVSKEKNAPKYKPTSPKCKSNVWVWQYGRDAPDCPVDTNLIDQRGFNYLY</sequence>
<feature type="domain" description="Rv2525c-like glycoside hydrolase-like" evidence="1">
    <location>
        <begin position="31"/>
        <end position="166"/>
    </location>
</feature>
<keyword evidence="3" id="KW-1185">Reference proteome</keyword>
<dbReference type="EMBL" id="FNJU01000002">
    <property type="protein sequence ID" value="SDP30395.1"/>
    <property type="molecule type" value="Genomic_DNA"/>
</dbReference>
<evidence type="ECO:0000259" key="1">
    <source>
        <dbReference type="Pfam" id="PF08924"/>
    </source>
</evidence>
<dbReference type="RefSeq" id="WP_090850654.1">
    <property type="nucleotide sequence ID" value="NZ_FNJU01000002.1"/>
</dbReference>
<evidence type="ECO:0000313" key="3">
    <source>
        <dbReference type="Proteomes" id="UP000199159"/>
    </source>
</evidence>
<dbReference type="Pfam" id="PF08924">
    <property type="entry name" value="Rv2525c_GlyHyd-like"/>
    <property type="match status" value="1"/>
</dbReference>
<dbReference type="OrthoDB" id="2080590at2"/>
<dbReference type="InterPro" id="IPR017853">
    <property type="entry name" value="GH"/>
</dbReference>
<organism evidence="2 3">
    <name type="scientific">Litchfieldia salsa</name>
    <dbReference type="NCBI Taxonomy" id="930152"/>
    <lineage>
        <taxon>Bacteria</taxon>
        <taxon>Bacillati</taxon>
        <taxon>Bacillota</taxon>
        <taxon>Bacilli</taxon>
        <taxon>Bacillales</taxon>
        <taxon>Bacillaceae</taxon>
        <taxon>Litchfieldia</taxon>
    </lineage>
</organism>
<dbReference type="STRING" id="930152.SAMN05216565_102280"/>
<proteinExistence type="predicted"/>
<dbReference type="Proteomes" id="UP000199159">
    <property type="component" value="Unassembled WGS sequence"/>
</dbReference>
<accession>A0A1H0RLR6</accession>
<reference evidence="3" key="1">
    <citation type="submission" date="2016-10" db="EMBL/GenBank/DDBJ databases">
        <authorList>
            <person name="Varghese N."/>
            <person name="Submissions S."/>
        </authorList>
    </citation>
    <scope>NUCLEOTIDE SEQUENCE [LARGE SCALE GENOMIC DNA]</scope>
    <source>
        <strain evidence="3">IBRC-M10078</strain>
    </source>
</reference>
<name>A0A1H0RLR6_9BACI</name>
<dbReference type="Gene3D" id="3.20.20.80">
    <property type="entry name" value="Glycosidases"/>
    <property type="match status" value="1"/>
</dbReference>
<evidence type="ECO:0000313" key="2">
    <source>
        <dbReference type="EMBL" id="SDP30395.1"/>
    </source>
</evidence>
<dbReference type="SUPFAM" id="SSF51445">
    <property type="entry name" value="(Trans)glycosidases"/>
    <property type="match status" value="1"/>
</dbReference>